<feature type="transmembrane region" description="Helical" evidence="8">
    <location>
        <begin position="12"/>
        <end position="34"/>
    </location>
</feature>
<feature type="domain" description="CSC1/OSCA1-like cytosolic" evidence="12">
    <location>
        <begin position="188"/>
        <end position="373"/>
    </location>
</feature>
<dbReference type="InterPro" id="IPR032880">
    <property type="entry name" value="CSC1/OSCA1-like_N"/>
</dbReference>
<dbReference type="PANTHER" id="PTHR13018">
    <property type="entry name" value="PROBABLE MEMBRANE PROTEIN DUF221-RELATED"/>
    <property type="match status" value="1"/>
</dbReference>
<feature type="domain" description="CSC1/OSCA1-like 7TM region" evidence="9">
    <location>
        <begin position="387"/>
        <end position="657"/>
    </location>
</feature>
<protein>
    <submittedName>
        <fullName evidence="13">Phm7 protein</fullName>
    </submittedName>
</protein>
<evidence type="ECO:0000256" key="1">
    <source>
        <dbReference type="ARBA" id="ARBA00004141"/>
    </source>
</evidence>
<dbReference type="InterPro" id="IPR045122">
    <property type="entry name" value="Csc1-like"/>
</dbReference>
<evidence type="ECO:0000259" key="9">
    <source>
        <dbReference type="Pfam" id="PF02714"/>
    </source>
</evidence>
<feature type="transmembrane region" description="Helical" evidence="8">
    <location>
        <begin position="432"/>
        <end position="456"/>
    </location>
</feature>
<dbReference type="InterPro" id="IPR027815">
    <property type="entry name" value="CSC1/OSCA1-like_cyt"/>
</dbReference>
<comment type="similarity">
    <text evidence="2">Belongs to the CSC1 (TC 1.A.17) family.</text>
</comment>
<feature type="domain" description="CSC1/OSCA1-like N-terminal transmembrane" evidence="11">
    <location>
        <begin position="12"/>
        <end position="160"/>
    </location>
</feature>
<evidence type="ECO:0000313" key="14">
    <source>
        <dbReference type="Proteomes" id="UP001378960"/>
    </source>
</evidence>
<dbReference type="GO" id="GO:0005227">
    <property type="term" value="F:calcium-activated cation channel activity"/>
    <property type="evidence" value="ECO:0007669"/>
    <property type="project" value="InterPro"/>
</dbReference>
<feature type="region of interest" description="Disordered" evidence="7">
    <location>
        <begin position="764"/>
        <end position="790"/>
    </location>
</feature>
<evidence type="ECO:0000256" key="3">
    <source>
        <dbReference type="ARBA" id="ARBA00022448"/>
    </source>
</evidence>
<evidence type="ECO:0000256" key="4">
    <source>
        <dbReference type="ARBA" id="ARBA00022692"/>
    </source>
</evidence>
<keyword evidence="3" id="KW-0813">Transport</keyword>
<keyword evidence="5 8" id="KW-1133">Transmembrane helix</keyword>
<dbReference type="GO" id="GO:0005886">
    <property type="term" value="C:plasma membrane"/>
    <property type="evidence" value="ECO:0007669"/>
    <property type="project" value="TreeGrafter"/>
</dbReference>
<feature type="transmembrane region" description="Helical" evidence="8">
    <location>
        <begin position="635"/>
        <end position="656"/>
    </location>
</feature>
<feature type="transmembrane region" description="Helical" evidence="8">
    <location>
        <begin position="525"/>
        <end position="558"/>
    </location>
</feature>
<dbReference type="Pfam" id="PF14703">
    <property type="entry name" value="PHM7_cyt"/>
    <property type="match status" value="1"/>
</dbReference>
<feature type="transmembrane region" description="Helical" evidence="8">
    <location>
        <begin position="663"/>
        <end position="683"/>
    </location>
</feature>
<feature type="transmembrane region" description="Helical" evidence="8">
    <location>
        <begin position="584"/>
        <end position="615"/>
    </location>
</feature>
<dbReference type="InterPro" id="IPR003864">
    <property type="entry name" value="CSC1/OSCA1-like_7TM"/>
</dbReference>
<dbReference type="PANTHER" id="PTHR13018:SF139">
    <property type="entry name" value="PHOSPHATE METABOLISM PROTEIN 7"/>
    <property type="match status" value="1"/>
</dbReference>
<comment type="caution">
    <text evidence="13">The sequence shown here is derived from an EMBL/GenBank/DDBJ whole genome shotgun (WGS) entry which is preliminary data.</text>
</comment>
<evidence type="ECO:0000259" key="10">
    <source>
        <dbReference type="Pfam" id="PF12621"/>
    </source>
</evidence>
<dbReference type="EMBL" id="BTGB01000001">
    <property type="protein sequence ID" value="GMM44288.1"/>
    <property type="molecule type" value="Genomic_DNA"/>
</dbReference>
<evidence type="ECO:0000256" key="7">
    <source>
        <dbReference type="SAM" id="MobiDB-lite"/>
    </source>
</evidence>
<evidence type="ECO:0000256" key="2">
    <source>
        <dbReference type="ARBA" id="ARBA00007779"/>
    </source>
</evidence>
<keyword evidence="14" id="KW-1185">Reference proteome</keyword>
<evidence type="ECO:0000259" key="12">
    <source>
        <dbReference type="Pfam" id="PF14703"/>
    </source>
</evidence>
<feature type="domain" description="10TM putative phosphate transporter extracellular tail" evidence="10">
    <location>
        <begin position="843"/>
        <end position="932"/>
    </location>
</feature>
<feature type="compositionally biased region" description="Polar residues" evidence="7">
    <location>
        <begin position="733"/>
        <end position="746"/>
    </location>
</feature>
<feature type="transmembrane region" description="Helical" evidence="8">
    <location>
        <begin position="391"/>
        <end position="412"/>
    </location>
</feature>
<gene>
    <name evidence="13" type="ORF">DAPK24_008630</name>
</gene>
<evidence type="ECO:0000313" key="13">
    <source>
        <dbReference type="EMBL" id="GMM44288.1"/>
    </source>
</evidence>
<reference evidence="13 14" key="1">
    <citation type="journal article" date="2023" name="Elife">
        <title>Identification of key yeast species and microbe-microbe interactions impacting larval growth of Drosophila in the wild.</title>
        <authorList>
            <person name="Mure A."/>
            <person name="Sugiura Y."/>
            <person name="Maeda R."/>
            <person name="Honda K."/>
            <person name="Sakurai N."/>
            <person name="Takahashi Y."/>
            <person name="Watada M."/>
            <person name="Katoh T."/>
            <person name="Gotoh A."/>
            <person name="Gotoh Y."/>
            <person name="Taniguchi I."/>
            <person name="Nakamura K."/>
            <person name="Hayashi T."/>
            <person name="Katayama T."/>
            <person name="Uemura T."/>
            <person name="Hattori Y."/>
        </authorList>
    </citation>
    <scope>NUCLEOTIDE SEQUENCE [LARGE SCALE GENOMIC DNA]</scope>
    <source>
        <strain evidence="13 14">PK-24</strain>
    </source>
</reference>
<feature type="compositionally biased region" description="Low complexity" evidence="7">
    <location>
        <begin position="770"/>
        <end position="781"/>
    </location>
</feature>
<keyword evidence="4 8" id="KW-0812">Transmembrane</keyword>
<dbReference type="Pfam" id="PF02714">
    <property type="entry name" value="RSN1_7TM"/>
    <property type="match status" value="1"/>
</dbReference>
<organism evidence="13 14">
    <name type="scientific">Pichia kluyveri</name>
    <name type="common">Yeast</name>
    <dbReference type="NCBI Taxonomy" id="36015"/>
    <lineage>
        <taxon>Eukaryota</taxon>
        <taxon>Fungi</taxon>
        <taxon>Dikarya</taxon>
        <taxon>Ascomycota</taxon>
        <taxon>Saccharomycotina</taxon>
        <taxon>Pichiomycetes</taxon>
        <taxon>Pichiales</taxon>
        <taxon>Pichiaceae</taxon>
        <taxon>Pichia</taxon>
    </lineage>
</organism>
<proteinExistence type="inferred from homology"/>
<dbReference type="AlphaFoldDB" id="A0AAV5QZB3"/>
<evidence type="ECO:0000256" key="5">
    <source>
        <dbReference type="ARBA" id="ARBA00022989"/>
    </source>
</evidence>
<feature type="transmembrane region" description="Helical" evidence="8">
    <location>
        <begin position="138"/>
        <end position="159"/>
    </location>
</feature>
<dbReference type="Proteomes" id="UP001378960">
    <property type="component" value="Unassembled WGS sequence"/>
</dbReference>
<name>A0AAV5QZB3_PICKL</name>
<comment type="subcellular location">
    <subcellularLocation>
        <location evidence="1">Membrane</location>
        <topology evidence="1">Multi-pass membrane protein</topology>
    </subcellularLocation>
</comment>
<evidence type="ECO:0000259" key="11">
    <source>
        <dbReference type="Pfam" id="PF13967"/>
    </source>
</evidence>
<keyword evidence="6 8" id="KW-0472">Membrane</keyword>
<evidence type="ECO:0000256" key="6">
    <source>
        <dbReference type="ARBA" id="ARBA00023136"/>
    </source>
</evidence>
<dbReference type="Pfam" id="PF12621">
    <property type="entry name" value="PHM7_ext"/>
    <property type="match status" value="1"/>
</dbReference>
<feature type="transmembrane region" description="Helical" evidence="8">
    <location>
        <begin position="94"/>
        <end position="118"/>
    </location>
</feature>
<dbReference type="InterPro" id="IPR022257">
    <property type="entry name" value="PHM7_ext"/>
</dbReference>
<dbReference type="Pfam" id="PF13967">
    <property type="entry name" value="RSN1_TM"/>
    <property type="match status" value="1"/>
</dbReference>
<feature type="region of interest" description="Disordered" evidence="7">
    <location>
        <begin position="727"/>
        <end position="746"/>
    </location>
</feature>
<accession>A0AAV5QZB3</accession>
<evidence type="ECO:0000256" key="8">
    <source>
        <dbReference type="SAM" id="Phobius"/>
    </source>
</evidence>
<sequence>MADQQSGSSTSAFVSSLIFNLIIFAIFISIFIFLRNKYTNVYRPRTLNKTLPDHLKAPPLSDSTFGWLPDLMTRPTKFVIEQTGIDGYFFLRYLLLWANVGFFCGLILWPILFAINATGGGGQSGFNIISYANNTHKWRVFANLFLSWFFFGFVVYTIYVELVYYTGFRHNLQCTQFYSSLPSSKVLLIDNVEEGLLFEDSLRKLFPAAQKIVISRDTKEAQEIWKKRNKLINKLEGAFTKVINKCLKKRSKIEKQIEKGKEGYELPTTEGQITSYMDEKKLPSYKYKPIIGKSKKVFNEGIDEMNEFNTKLNVEQTKIKESPETLDKLGSVFLEFSSHLELQRAYQAVGYSEHFKTSRRYQSFLPEEVIWKNVDIGFVARKSKRSGAITFLTLMIIFWAIPVAVVGCISNINYLTEKVHFLRFIDNMPSVLMGIITGILPSVLLSILMSLVPPIIRWMGKIGGILTLQQLDFWTQQWFFGFQVIQVFLVTTCTSAASSVVTSIINNPSSALEMLSNNLPPASNFYISYMLLQGLSISSGILAQIVGLILSFIIGRLFDKTPRQKWNRDVSLGSPSWGTLYGTFGLFTVIMLCYAIIAPIIIAFTSIAFLLIYIAQYYSFVYVSGHTTDNRGRNYPLALFEVFVGVYLGEISLIALFVMQKNWACVVLEAVWLGLTVLAHLYFRYLFEPVLDTVPIGAIEGNYPSEDFGKMQIKNVGEDYFVSDESGGDFKQHQSSSDSLTGTNKSDYKSDSFNGTLEKKATLSTRYDSNNGNLNSNANENYQSPNAGLDNKLEHFPAFDQVEEDFQKKQNLKNHGYSNMASNFGSYIGGDYKKGFRYAMTWFFRPKEFLQYSDYRPYMPDFWTMPISKSLTEDVVYQPPEINEEKEPILWIAEDKLGLSKQVVQLCNEHGVKCADTDAKYNEKAKVTVTEESYPPGYESTIMY</sequence>